<keyword evidence="4" id="KW-0479">Metal-binding</keyword>
<dbReference type="GO" id="GO:0009146">
    <property type="term" value="P:purine nucleoside triphosphate catabolic process"/>
    <property type="evidence" value="ECO:0007669"/>
    <property type="project" value="UniProtKB-ARBA"/>
</dbReference>
<dbReference type="Pfam" id="PF01725">
    <property type="entry name" value="Ham1p_like"/>
    <property type="match status" value="1"/>
</dbReference>
<evidence type="ECO:0000313" key="20">
    <source>
        <dbReference type="EMBL" id="CAB5051489.1"/>
    </source>
</evidence>
<sequence length="221" mass="23152">MTRHLRLVCGSANPDKVVEIAAVLNDAGREYGITIELLPRPDGLGEVVEDADTLEGNARLKAMAAATASGLPAIADDTGLEVTALGGAPGVYSARYAGPDATYADNRLKLLAELTASGSTDRGAEFATVAMVCWPDGASVVARGVCQGHIAEHERGARGFGYDPLFVPDSDPTGRTFAEMSDAEKNAVSHRGRAFRNLVKMFAEFPEPGTGHWSAVPPPSD</sequence>
<evidence type="ECO:0000256" key="12">
    <source>
        <dbReference type="ARBA" id="ARBA00071289"/>
    </source>
</evidence>
<dbReference type="GO" id="GO:0005829">
    <property type="term" value="C:cytosol"/>
    <property type="evidence" value="ECO:0007669"/>
    <property type="project" value="TreeGrafter"/>
</dbReference>
<gene>
    <name evidence="17" type="ORF">UFOPK2602_00784</name>
    <name evidence="18" type="ORF">UFOPK2806_01556</name>
    <name evidence="19" type="ORF">UFOPK3417_00464</name>
    <name evidence="20" type="ORF">UFOPK4306_00079</name>
</gene>
<comment type="catalytic activity">
    <reaction evidence="10">
        <text>XTP + H2O = XMP + diphosphate + H(+)</text>
        <dbReference type="Rhea" id="RHEA:28610"/>
        <dbReference type="ChEBI" id="CHEBI:15377"/>
        <dbReference type="ChEBI" id="CHEBI:15378"/>
        <dbReference type="ChEBI" id="CHEBI:33019"/>
        <dbReference type="ChEBI" id="CHEBI:57464"/>
        <dbReference type="ChEBI" id="CHEBI:61314"/>
        <dbReference type="EC" id="3.6.1.66"/>
    </reaction>
</comment>
<evidence type="ECO:0000256" key="5">
    <source>
        <dbReference type="ARBA" id="ARBA00022741"/>
    </source>
</evidence>
<evidence type="ECO:0000256" key="8">
    <source>
        <dbReference type="ARBA" id="ARBA00023080"/>
    </source>
</evidence>
<dbReference type="GO" id="GO:0036222">
    <property type="term" value="F:XTP diphosphatase activity"/>
    <property type="evidence" value="ECO:0007669"/>
    <property type="project" value="UniProtKB-ARBA"/>
</dbReference>
<dbReference type="GO" id="GO:0017111">
    <property type="term" value="F:ribonucleoside triphosphate phosphatase activity"/>
    <property type="evidence" value="ECO:0007669"/>
    <property type="project" value="InterPro"/>
</dbReference>
<keyword evidence="8" id="KW-0546">Nucleotide metabolism</keyword>
<evidence type="ECO:0000256" key="3">
    <source>
        <dbReference type="ARBA" id="ARBA00011738"/>
    </source>
</evidence>
<evidence type="ECO:0000256" key="2">
    <source>
        <dbReference type="ARBA" id="ARBA00008023"/>
    </source>
</evidence>
<name>A0A6J7D9M8_9ZZZZ</name>
<dbReference type="GO" id="GO:0035870">
    <property type="term" value="F:dITP diphosphatase activity"/>
    <property type="evidence" value="ECO:0007669"/>
    <property type="project" value="UniProtKB-ARBA"/>
</dbReference>
<evidence type="ECO:0000313" key="18">
    <source>
        <dbReference type="EMBL" id="CAB4759524.1"/>
    </source>
</evidence>
<keyword evidence="7" id="KW-0460">Magnesium</keyword>
<comment type="subunit">
    <text evidence="3">Homodimer.</text>
</comment>
<dbReference type="AlphaFoldDB" id="A0A6J7D9M8"/>
<dbReference type="InterPro" id="IPR020922">
    <property type="entry name" value="dITP/XTP_pyrophosphatase"/>
</dbReference>
<evidence type="ECO:0000256" key="13">
    <source>
        <dbReference type="ARBA" id="ARBA00075987"/>
    </source>
</evidence>
<evidence type="ECO:0000313" key="17">
    <source>
        <dbReference type="EMBL" id="CAB4704619.1"/>
    </source>
</evidence>
<dbReference type="EMBL" id="CAFBQP010000002">
    <property type="protein sequence ID" value="CAB5051489.1"/>
    <property type="molecule type" value="Genomic_DNA"/>
</dbReference>
<comment type="cofactor">
    <cofactor evidence="1">
        <name>Mg(2+)</name>
        <dbReference type="ChEBI" id="CHEBI:18420"/>
    </cofactor>
</comment>
<dbReference type="GO" id="GO:0046872">
    <property type="term" value="F:metal ion binding"/>
    <property type="evidence" value="ECO:0007669"/>
    <property type="project" value="UniProtKB-KW"/>
</dbReference>
<dbReference type="PANTHER" id="PTHR11067:SF9">
    <property type="entry name" value="INOSINE TRIPHOSPHATE PYROPHOSPHATASE"/>
    <property type="match status" value="1"/>
</dbReference>
<dbReference type="InterPro" id="IPR002637">
    <property type="entry name" value="RdgB/HAM1"/>
</dbReference>
<dbReference type="EMBL" id="CAEZYY010000021">
    <property type="protein sequence ID" value="CAB4759524.1"/>
    <property type="molecule type" value="Genomic_DNA"/>
</dbReference>
<dbReference type="InterPro" id="IPR029001">
    <property type="entry name" value="ITPase-like_fam"/>
</dbReference>
<reference evidence="19" key="1">
    <citation type="submission" date="2020-05" db="EMBL/GenBank/DDBJ databases">
        <authorList>
            <person name="Chiriac C."/>
            <person name="Salcher M."/>
            <person name="Ghai R."/>
            <person name="Kavagutti S V."/>
        </authorList>
    </citation>
    <scope>NUCLEOTIDE SEQUENCE</scope>
</reference>
<evidence type="ECO:0000256" key="16">
    <source>
        <dbReference type="ARBA" id="ARBA00083635"/>
    </source>
</evidence>
<keyword evidence="6" id="KW-0378">Hydrolase</keyword>
<comment type="catalytic activity">
    <reaction evidence="9">
        <text>dITP + H2O = dIMP + diphosphate + H(+)</text>
        <dbReference type="Rhea" id="RHEA:28342"/>
        <dbReference type="ChEBI" id="CHEBI:15377"/>
        <dbReference type="ChEBI" id="CHEBI:15378"/>
        <dbReference type="ChEBI" id="CHEBI:33019"/>
        <dbReference type="ChEBI" id="CHEBI:61194"/>
        <dbReference type="ChEBI" id="CHEBI:61382"/>
        <dbReference type="EC" id="3.6.1.66"/>
    </reaction>
</comment>
<organism evidence="19">
    <name type="scientific">freshwater metagenome</name>
    <dbReference type="NCBI Taxonomy" id="449393"/>
    <lineage>
        <taxon>unclassified sequences</taxon>
        <taxon>metagenomes</taxon>
        <taxon>ecological metagenomes</taxon>
    </lineage>
</organism>
<dbReference type="EMBL" id="CAFBLR010000028">
    <property type="protein sequence ID" value="CAB4865654.1"/>
    <property type="molecule type" value="Genomic_DNA"/>
</dbReference>
<dbReference type="GO" id="GO:0009117">
    <property type="term" value="P:nucleotide metabolic process"/>
    <property type="evidence" value="ECO:0007669"/>
    <property type="project" value="UniProtKB-KW"/>
</dbReference>
<evidence type="ECO:0000256" key="10">
    <source>
        <dbReference type="ARBA" id="ARBA00052017"/>
    </source>
</evidence>
<evidence type="ECO:0000256" key="4">
    <source>
        <dbReference type="ARBA" id="ARBA00022723"/>
    </source>
</evidence>
<dbReference type="FunFam" id="3.90.950.10:FF:000001">
    <property type="entry name" value="dITP/XTP pyrophosphatase"/>
    <property type="match status" value="1"/>
</dbReference>
<dbReference type="GO" id="GO:0036220">
    <property type="term" value="F:ITP diphosphatase activity"/>
    <property type="evidence" value="ECO:0007669"/>
    <property type="project" value="UniProtKB-EC"/>
</dbReference>
<proteinExistence type="inferred from homology"/>
<evidence type="ECO:0000256" key="15">
    <source>
        <dbReference type="ARBA" id="ARBA00083186"/>
    </source>
</evidence>
<dbReference type="HAMAP" id="MF_01405">
    <property type="entry name" value="Non_canon_purine_NTPase"/>
    <property type="match status" value="1"/>
</dbReference>
<evidence type="ECO:0000256" key="11">
    <source>
        <dbReference type="ARBA" id="ARBA00066468"/>
    </source>
</evidence>
<dbReference type="CDD" id="cd00515">
    <property type="entry name" value="HAM1"/>
    <property type="match status" value="1"/>
</dbReference>
<evidence type="ECO:0000313" key="19">
    <source>
        <dbReference type="EMBL" id="CAB4865654.1"/>
    </source>
</evidence>
<evidence type="ECO:0000256" key="1">
    <source>
        <dbReference type="ARBA" id="ARBA00001946"/>
    </source>
</evidence>
<comment type="similarity">
    <text evidence="2">Belongs to the HAM1 NTPase family.</text>
</comment>
<keyword evidence="5" id="KW-0547">Nucleotide-binding</keyword>
<dbReference type="SUPFAM" id="SSF52972">
    <property type="entry name" value="ITPase-like"/>
    <property type="match status" value="1"/>
</dbReference>
<protein>
    <recommendedName>
        <fullName evidence="12">dITP/XTP pyrophosphatase</fullName>
        <ecNumber evidence="11">3.6.1.66</ecNumber>
    </recommendedName>
    <alternativeName>
        <fullName evidence="13">Non-canonical purine NTP pyrophosphatase</fullName>
    </alternativeName>
    <alternativeName>
        <fullName evidence="14">Non-standard purine NTP pyrophosphatase</fullName>
    </alternativeName>
    <alternativeName>
        <fullName evidence="16">Nucleoside-triphosphate diphosphatase</fullName>
    </alternativeName>
    <alternativeName>
        <fullName evidence="15">Nucleoside-triphosphate pyrophosphatase</fullName>
    </alternativeName>
</protein>
<evidence type="ECO:0000256" key="7">
    <source>
        <dbReference type="ARBA" id="ARBA00022842"/>
    </source>
</evidence>
<dbReference type="EMBL" id="CAEZXX010000041">
    <property type="protein sequence ID" value="CAB4704619.1"/>
    <property type="molecule type" value="Genomic_DNA"/>
</dbReference>
<accession>A0A6J7D9M8</accession>
<dbReference type="GO" id="GO:0000166">
    <property type="term" value="F:nucleotide binding"/>
    <property type="evidence" value="ECO:0007669"/>
    <property type="project" value="UniProtKB-KW"/>
</dbReference>
<dbReference type="NCBIfam" id="TIGR00042">
    <property type="entry name" value="RdgB/HAM1 family non-canonical purine NTP pyrophosphatase"/>
    <property type="match status" value="1"/>
</dbReference>
<dbReference type="Gene3D" id="3.90.950.10">
    <property type="match status" value="1"/>
</dbReference>
<evidence type="ECO:0000256" key="6">
    <source>
        <dbReference type="ARBA" id="ARBA00022801"/>
    </source>
</evidence>
<dbReference type="PANTHER" id="PTHR11067">
    <property type="entry name" value="INOSINE TRIPHOSPHATE PYROPHOSPHATASE/HAM1 PROTEIN"/>
    <property type="match status" value="1"/>
</dbReference>
<dbReference type="EC" id="3.6.1.66" evidence="11"/>
<evidence type="ECO:0000256" key="14">
    <source>
        <dbReference type="ARBA" id="ARBA00078805"/>
    </source>
</evidence>
<evidence type="ECO:0000256" key="9">
    <source>
        <dbReference type="ARBA" id="ARBA00051875"/>
    </source>
</evidence>